<proteinExistence type="predicted"/>
<dbReference type="InterPro" id="IPR016186">
    <property type="entry name" value="C-type_lectin-like/link_sf"/>
</dbReference>
<dbReference type="AlphaFoldDB" id="A0A158QZF7"/>
<dbReference type="InterPro" id="IPR053295">
    <property type="entry name" value="Innate_immunity_reg"/>
</dbReference>
<dbReference type="SMART" id="SM00604">
    <property type="entry name" value="MD"/>
    <property type="match status" value="1"/>
</dbReference>
<dbReference type="InterPro" id="IPR057085">
    <property type="entry name" value="Ig_Irg-7"/>
</dbReference>
<reference evidence="3 4" key="2">
    <citation type="submission" date="2018-11" db="EMBL/GenBank/DDBJ databases">
        <authorList>
            <consortium name="Pathogen Informatics"/>
        </authorList>
    </citation>
    <scope>NUCLEOTIDE SEQUENCE [LARGE SCALE GENOMIC DNA]</scope>
</reference>
<dbReference type="InterPro" id="IPR006582">
    <property type="entry name" value="MD_domain"/>
</dbReference>
<dbReference type="SMART" id="SM00327">
    <property type="entry name" value="VWA"/>
    <property type="match status" value="1"/>
</dbReference>
<dbReference type="WBParaSite" id="NBR_0001007601-mRNA-1">
    <property type="protein sequence ID" value="NBR_0001007601-mRNA-1"/>
    <property type="gene ID" value="NBR_0001007601"/>
</dbReference>
<keyword evidence="4" id="KW-1185">Reference proteome</keyword>
<dbReference type="InterPro" id="IPR000742">
    <property type="entry name" value="EGF"/>
</dbReference>
<dbReference type="Pfam" id="PF00059">
    <property type="entry name" value="Lectin_C"/>
    <property type="match status" value="1"/>
</dbReference>
<evidence type="ECO:0000313" key="3">
    <source>
        <dbReference type="EMBL" id="VDL73666.1"/>
    </source>
</evidence>
<evidence type="ECO:0000259" key="2">
    <source>
        <dbReference type="PROSITE" id="PS50234"/>
    </source>
</evidence>
<dbReference type="Gene3D" id="3.10.100.10">
    <property type="entry name" value="Mannose-Binding Protein A, subunit A"/>
    <property type="match status" value="1"/>
</dbReference>
<dbReference type="EMBL" id="UYSL01020249">
    <property type="protein sequence ID" value="VDL73666.1"/>
    <property type="molecule type" value="Genomic_DNA"/>
</dbReference>
<dbReference type="CDD" id="cd00037">
    <property type="entry name" value="CLECT"/>
    <property type="match status" value="1"/>
</dbReference>
<feature type="domain" description="C-type lectin" evidence="1">
    <location>
        <begin position="217"/>
        <end position="323"/>
    </location>
</feature>
<evidence type="ECO:0000259" key="1">
    <source>
        <dbReference type="PROSITE" id="PS50041"/>
    </source>
</evidence>
<dbReference type="SUPFAM" id="SSF53300">
    <property type="entry name" value="vWA-like"/>
    <property type="match status" value="2"/>
</dbReference>
<evidence type="ECO:0000313" key="4">
    <source>
        <dbReference type="Proteomes" id="UP000271162"/>
    </source>
</evidence>
<dbReference type="Pfam" id="PF00092">
    <property type="entry name" value="VWA"/>
    <property type="match status" value="1"/>
</dbReference>
<dbReference type="SUPFAM" id="SSF56436">
    <property type="entry name" value="C-type lectin-like"/>
    <property type="match status" value="1"/>
</dbReference>
<dbReference type="Pfam" id="PF24415">
    <property type="entry name" value="Ig_Irg-7"/>
    <property type="match status" value="1"/>
</dbReference>
<reference evidence="5" key="1">
    <citation type="submission" date="2016-04" db="UniProtKB">
        <authorList>
            <consortium name="WormBaseParasite"/>
        </authorList>
    </citation>
    <scope>IDENTIFICATION</scope>
</reference>
<organism evidence="5">
    <name type="scientific">Nippostrongylus brasiliensis</name>
    <name type="common">Rat hookworm</name>
    <dbReference type="NCBI Taxonomy" id="27835"/>
    <lineage>
        <taxon>Eukaryota</taxon>
        <taxon>Metazoa</taxon>
        <taxon>Ecdysozoa</taxon>
        <taxon>Nematoda</taxon>
        <taxon>Chromadorea</taxon>
        <taxon>Rhabditida</taxon>
        <taxon>Rhabditina</taxon>
        <taxon>Rhabditomorpha</taxon>
        <taxon>Strongyloidea</taxon>
        <taxon>Heligmosomidae</taxon>
        <taxon>Nippostrongylus</taxon>
    </lineage>
</organism>
<name>A0A158QZF7_NIPBR</name>
<sequence length="1129" mass="124273">MVYTGSNPDDFVRNFKQVAGNLSAYYSGNEAQNCSVMIESGLLLSTYYSEPRSAVYLFADSDGPNSDVFTDLFSRATEYQISLNLIGVANTICTDPANNGQFPAYLRDLASLTSGFVYMTPNSDKMLPFIASSYKSGIASRVYFEDCSNITYYVPIDASTASFTLAISGSNISNVVVTLPDGSPGLNNILSVPMISAPELNIQQFIQACDGYQWNYRDQYCYRFVFQKYTWLKANQFCHGLGGYMADVHKQTNDAPAWIGLIKNNNQWVWDVPDGNTYQNLGDYTNWKPGVDINNPAFNCVYSDENGLWVPADCSEQYYPVCQKFRYGQGISPGSNSTNAVPAGLWKIQIETVQGGCVARVNAQSDIQVFYGFTLDAHEDYPELYANSQSNSNYMIVDAVGLSPFHYDVLPSLEGRLNYAILGYNYNQTTPLVIQDRQLCGYPQVSTSFSCPQTGSITDFFVKFSGIDQFGYTFDRYTNAICTKAGVNCNNGFSNNGKCICDAGYGGPTCATPICQNYGYESNGRCFCQRDYTGTFCELPVCEQKYPGNFVDSGRTFVIMLETSYNMGSTIFQMKKNLKIALDKMKNDPTTTGWFNKYILYPFDSSSNKPYWYPPVISSNSDDIVAAVNNITIMSCPGPDGCSPNCPRPIMETLKTVLALPDVVRPNSVVLVVSPSSPEDYPLLNGMIQTLIDSKIQLNFVLPAITSPCGEGWNTPAANAMNTAISYSDGNVFVMSPVDFAVNFLQQYLPSLYQSEGLEYGIANCTYQELLFQVEHVMYEFSIEYYHPIVDPPAMVTLTDPAGDSVPLPPNLIASTTNYLAVIKVNDTGAIRAGTYRLTMTGGGGSYCNMNIRGRSAVEVIAPGGVGLQHTSVLLPRDSKSCSFEYYAPVPFVCSYEQYIVIVYGQDYLGATIRRKFVTNCVSTRPVAPPPEPTCDMTAVKQDTLFIIDSSLNNANSEGIFTSLRDYAVKVQLPFQFSPSYSQVAAITLADTAQGGFSFNAPEGSYDNVKMLLSNLTFLGRPVSSAMQLVINSYDSENQGYRPSARHLIVYVTNTNPTDDDPASLVYTIRRQGLYQVAVVTMGLTPSDKLLSLVSSKCMYQAADVNDLMTNGVYFVQNLACASSPRCGY</sequence>
<dbReference type="InterPro" id="IPR001304">
    <property type="entry name" value="C-type_lectin-like"/>
</dbReference>
<dbReference type="PROSITE" id="PS50041">
    <property type="entry name" value="C_TYPE_LECTIN_2"/>
    <property type="match status" value="1"/>
</dbReference>
<dbReference type="Gene3D" id="3.40.50.410">
    <property type="entry name" value="von Willebrand factor, type A domain"/>
    <property type="match status" value="1"/>
</dbReference>
<dbReference type="InterPro" id="IPR016187">
    <property type="entry name" value="CTDL_fold"/>
</dbReference>
<dbReference type="Proteomes" id="UP000271162">
    <property type="component" value="Unassembled WGS sequence"/>
</dbReference>
<dbReference type="STRING" id="27835.A0A158QZF7"/>
<dbReference type="PANTHER" id="PTHR47324:SF2">
    <property type="entry name" value="EGF-LIKE DOMAIN-CONTAINING PROTEIN-RELATED"/>
    <property type="match status" value="1"/>
</dbReference>
<dbReference type="InterPro" id="IPR036465">
    <property type="entry name" value="vWFA_dom_sf"/>
</dbReference>
<gene>
    <name evidence="3" type="ORF">NBR_LOCUS10077</name>
</gene>
<dbReference type="PANTHER" id="PTHR47324">
    <property type="entry name" value="PROTEIN IRG-7-RELATED"/>
    <property type="match status" value="1"/>
</dbReference>
<dbReference type="PROSITE" id="PS00022">
    <property type="entry name" value="EGF_1"/>
    <property type="match status" value="1"/>
</dbReference>
<dbReference type="SMART" id="SM00034">
    <property type="entry name" value="CLECT"/>
    <property type="match status" value="1"/>
</dbReference>
<evidence type="ECO:0000313" key="5">
    <source>
        <dbReference type="WBParaSite" id="NBR_0001007601-mRNA-1"/>
    </source>
</evidence>
<dbReference type="PROSITE" id="PS50234">
    <property type="entry name" value="VWFA"/>
    <property type="match status" value="1"/>
</dbReference>
<dbReference type="InterPro" id="IPR002035">
    <property type="entry name" value="VWF_A"/>
</dbReference>
<protein>
    <submittedName>
        <fullName evidence="5">Lectin C-type domain protein</fullName>
    </submittedName>
</protein>
<dbReference type="OMA" id="TRIAWAS"/>
<accession>A0A158QZF7</accession>
<dbReference type="PROSITE" id="PS01186">
    <property type="entry name" value="EGF_2"/>
    <property type="match status" value="1"/>
</dbReference>
<feature type="domain" description="VWFA" evidence="2">
    <location>
        <begin position="943"/>
        <end position="1119"/>
    </location>
</feature>